<comment type="caution">
    <text evidence="7">The sequence shown here is derived from an EMBL/GenBank/DDBJ whole genome shotgun (WGS) entry which is preliminary data.</text>
</comment>
<protein>
    <submittedName>
        <fullName evidence="7">DNA helicase II</fullName>
    </submittedName>
</protein>
<dbReference type="InterPro" id="IPR000212">
    <property type="entry name" value="DNA_helicase_UvrD/REP"/>
</dbReference>
<feature type="domain" description="UvrD-like helicase ATP-binding" evidence="6">
    <location>
        <begin position="7"/>
        <end position="277"/>
    </location>
</feature>
<dbReference type="PANTHER" id="PTHR11070">
    <property type="entry name" value="UVRD / RECB / PCRA DNA HELICASE FAMILY MEMBER"/>
    <property type="match status" value="1"/>
</dbReference>
<evidence type="ECO:0000256" key="1">
    <source>
        <dbReference type="ARBA" id="ARBA00022741"/>
    </source>
</evidence>
<dbReference type="GO" id="GO:0043138">
    <property type="term" value="F:3'-5' DNA helicase activity"/>
    <property type="evidence" value="ECO:0007669"/>
    <property type="project" value="TreeGrafter"/>
</dbReference>
<dbReference type="InterPro" id="IPR027417">
    <property type="entry name" value="P-loop_NTPase"/>
</dbReference>
<dbReference type="Proteomes" id="UP000252419">
    <property type="component" value="Unassembled WGS sequence"/>
</dbReference>
<dbReference type="PROSITE" id="PS51198">
    <property type="entry name" value="UVRD_HELICASE_ATP_BIND"/>
    <property type="match status" value="1"/>
</dbReference>
<reference evidence="7 8" key="1">
    <citation type="submission" date="2014-07" db="EMBL/GenBank/DDBJ databases">
        <title>Draft genome sequence of Thalassospira xianhensis P-4 (MCCC 1A02616).</title>
        <authorList>
            <person name="Lai Q."/>
            <person name="Shao Z."/>
        </authorList>
    </citation>
    <scope>NUCLEOTIDE SEQUENCE [LARGE SCALE GENOMIC DNA]</scope>
    <source>
        <strain evidence="7 8">MCCC 1A02616</strain>
    </source>
</reference>
<feature type="binding site" evidence="5">
    <location>
        <begin position="28"/>
        <end position="35"/>
    </location>
    <ligand>
        <name>ATP</name>
        <dbReference type="ChEBI" id="CHEBI:30616"/>
    </ligand>
</feature>
<organism evidence="7 8">
    <name type="scientific">Thalassospira xianhensis MCCC 1A02616</name>
    <dbReference type="NCBI Taxonomy" id="1177929"/>
    <lineage>
        <taxon>Bacteria</taxon>
        <taxon>Pseudomonadati</taxon>
        <taxon>Pseudomonadota</taxon>
        <taxon>Alphaproteobacteria</taxon>
        <taxon>Rhodospirillales</taxon>
        <taxon>Thalassospiraceae</taxon>
        <taxon>Thalassospira</taxon>
    </lineage>
</organism>
<evidence type="ECO:0000313" key="7">
    <source>
        <dbReference type="EMBL" id="RCK07165.1"/>
    </source>
</evidence>
<evidence type="ECO:0000259" key="6">
    <source>
        <dbReference type="PROSITE" id="PS51198"/>
    </source>
</evidence>
<keyword evidence="1 5" id="KW-0547">Nucleotide-binding</keyword>
<evidence type="ECO:0000256" key="2">
    <source>
        <dbReference type="ARBA" id="ARBA00022801"/>
    </source>
</evidence>
<dbReference type="RefSeq" id="WP_114120912.1">
    <property type="nucleotide sequence ID" value="NZ_JPWA01000003.1"/>
</dbReference>
<evidence type="ECO:0000313" key="8">
    <source>
        <dbReference type="Proteomes" id="UP000252419"/>
    </source>
</evidence>
<proteinExistence type="predicted"/>
<evidence type="ECO:0000256" key="5">
    <source>
        <dbReference type="PROSITE-ProRule" id="PRU00560"/>
    </source>
</evidence>
<dbReference type="Pfam" id="PF13245">
    <property type="entry name" value="AAA_19"/>
    <property type="match status" value="1"/>
</dbReference>
<evidence type="ECO:0000256" key="4">
    <source>
        <dbReference type="ARBA" id="ARBA00022840"/>
    </source>
</evidence>
<dbReference type="GO" id="GO:0000725">
    <property type="term" value="P:recombinational repair"/>
    <property type="evidence" value="ECO:0007669"/>
    <property type="project" value="TreeGrafter"/>
</dbReference>
<dbReference type="AlphaFoldDB" id="A0A367UFT2"/>
<dbReference type="GO" id="GO:0005829">
    <property type="term" value="C:cytosol"/>
    <property type="evidence" value="ECO:0007669"/>
    <property type="project" value="TreeGrafter"/>
</dbReference>
<dbReference type="GO" id="GO:0005524">
    <property type="term" value="F:ATP binding"/>
    <property type="evidence" value="ECO:0007669"/>
    <property type="project" value="UniProtKB-UniRule"/>
</dbReference>
<dbReference type="Gene3D" id="3.40.50.300">
    <property type="entry name" value="P-loop containing nucleotide triphosphate hydrolases"/>
    <property type="match status" value="1"/>
</dbReference>
<accession>A0A367UFT2</accession>
<keyword evidence="3 5" id="KW-0347">Helicase</keyword>
<sequence length="614" mass="68962">MTVTLKPTDADTKIAECITKNISFSVIAGAGSGKTTSLVEALKGIQKSYGKELRKNGQRVVCITYTNRAVGVISSRLGFDDIFFVSTLHGFLWAEIARFQDAIREALRDAIIPQYMEKARAKDNGGTSQTAQKARKDLERLTAELAVLNEQKPPVFYEETVISDYSKCVLNHDDVIDVAAYMIMRKPLLRKGLGFKYPYIFVDEAQDTFPQVVEALNAVCAGEGLPVVGYFGDPMQQIYDKRAGDFAGPEGSEKIPKEENFRSSTTVIDLLNNFRTDLKQVPGGKNADIEGSVSITVVQAPDPAGPRKTYTAEQLDEVTAKFEEAVKLWGWTDDTPVKHLFLARQMIARRLGFVTLHRLFTGDYSSSRSQSDYEDGTHYLLKPFVDGIFQLVDASRNSDAKKLIETLRRISPAFDDTGMNKDKTLKQMLEEASKHATALAEKWEVNTVKEILEYCSASALYPMSERLSNQLARVPRDAYDAGDEDHQREKGDWLADDFFKLKADELEKYIDFLDENSPFSTQHGSKGEQYDNVLVMIDDIEAAWNNYSFSKVFTPNVAGDPTERQKELTQKLAYVCFSRAEVNLRILFFSRDAAAAGKELIDQCLFREDQVSYL</sequence>
<gene>
    <name evidence="7" type="ORF">TH5_04285</name>
</gene>
<dbReference type="GO" id="GO:0016787">
    <property type="term" value="F:hydrolase activity"/>
    <property type="evidence" value="ECO:0007669"/>
    <property type="project" value="UniProtKB-UniRule"/>
</dbReference>
<name>A0A367UFT2_9PROT</name>
<dbReference type="PANTHER" id="PTHR11070:SF3">
    <property type="entry name" value="DNA 3'-5' HELICASE"/>
    <property type="match status" value="1"/>
</dbReference>
<dbReference type="EMBL" id="JPWA01000003">
    <property type="protein sequence ID" value="RCK07165.1"/>
    <property type="molecule type" value="Genomic_DNA"/>
</dbReference>
<keyword evidence="4 5" id="KW-0067">ATP-binding</keyword>
<keyword evidence="8" id="KW-1185">Reference proteome</keyword>
<keyword evidence="2 5" id="KW-0378">Hydrolase</keyword>
<dbReference type="GO" id="GO:0003677">
    <property type="term" value="F:DNA binding"/>
    <property type="evidence" value="ECO:0007669"/>
    <property type="project" value="InterPro"/>
</dbReference>
<dbReference type="SUPFAM" id="SSF52540">
    <property type="entry name" value="P-loop containing nucleoside triphosphate hydrolases"/>
    <property type="match status" value="1"/>
</dbReference>
<evidence type="ECO:0000256" key="3">
    <source>
        <dbReference type="ARBA" id="ARBA00022806"/>
    </source>
</evidence>
<dbReference type="InterPro" id="IPR014016">
    <property type="entry name" value="UvrD-like_ATP-bd"/>
</dbReference>